<name>A0A0D0TQG3_9TREE</name>
<dbReference type="HOGENOM" id="CLU_756540_0_0_1"/>
<evidence type="ECO:0000313" key="1">
    <source>
        <dbReference type="EMBL" id="KIR37628.1"/>
    </source>
</evidence>
<sequence>MARASQTTASRSRLTLLSLRPFLPRILAHLRRLHPAKFLSLSQSLYEELLPVVYQRVILNEKNVRSFFYGFLESPPGWGEAGGGVGAKRKRLPSFPHLPAPEWQLPPITSPTQFSRGRKSAALRYTTHLILLDPTALSILCAAHVKILDLSPVLHTSSSAYLQPTTDTSAPTNPWPLGNVHTLEIGWDLMYYLADSHSPYPLFDPVPICCIPLNIRHLIIHLGDARCRSLTRGTGEGGGDGDGEGWKGGVKRFLKEAIYELAGEWELDTLELVVPGPEVGGVYIPVFDREDEQGEKHPPPAKKMIINISPLSQPGAPYEQAERVRAYLKEAGDDGLRVEFKLKNAGRVVGDLDIDIDVKRYTFVGV</sequence>
<proteinExistence type="predicted"/>
<dbReference type="OrthoDB" id="2564915at2759"/>
<organism evidence="1 2">
    <name type="scientific">Cryptococcus deuterogattii Ram5</name>
    <dbReference type="NCBI Taxonomy" id="1296110"/>
    <lineage>
        <taxon>Eukaryota</taxon>
        <taxon>Fungi</taxon>
        <taxon>Dikarya</taxon>
        <taxon>Basidiomycota</taxon>
        <taxon>Agaricomycotina</taxon>
        <taxon>Tremellomycetes</taxon>
        <taxon>Tremellales</taxon>
        <taxon>Cryptococcaceae</taxon>
        <taxon>Cryptococcus</taxon>
        <taxon>Cryptococcus gattii species complex</taxon>
    </lineage>
</organism>
<evidence type="ECO:0000313" key="2">
    <source>
        <dbReference type="Proteomes" id="UP000053392"/>
    </source>
</evidence>
<dbReference type="EMBL" id="KN847914">
    <property type="protein sequence ID" value="KIR37628.1"/>
    <property type="molecule type" value="Genomic_DNA"/>
</dbReference>
<reference evidence="1 2" key="1">
    <citation type="submission" date="2015-01" db="EMBL/GenBank/DDBJ databases">
        <title>The Genome Sequence of Cryptococcus gattii Ram5.</title>
        <authorList>
            <consortium name="The Broad Institute Genomics Platform"/>
            <person name="Cuomo C."/>
            <person name="Litvintseva A."/>
            <person name="Chen Y."/>
            <person name="Heitman J."/>
            <person name="Sun S."/>
            <person name="Springer D."/>
            <person name="Dromer F."/>
            <person name="Young S."/>
            <person name="Zeng Q."/>
            <person name="Gargeya S."/>
            <person name="Abouelleil A."/>
            <person name="Alvarado L."/>
            <person name="Chapman S.B."/>
            <person name="Gainer-Dewar J."/>
            <person name="Goldberg J."/>
            <person name="Griggs A."/>
            <person name="Gujja S."/>
            <person name="Hansen M."/>
            <person name="Howarth C."/>
            <person name="Imamovic A."/>
            <person name="Larimer J."/>
            <person name="Murphy C."/>
            <person name="Naylor J."/>
            <person name="Pearson M."/>
            <person name="Priest M."/>
            <person name="Roberts A."/>
            <person name="Saif S."/>
            <person name="Shea T."/>
            <person name="Sykes S."/>
            <person name="Wortman J."/>
            <person name="Nusbaum C."/>
            <person name="Birren B."/>
        </authorList>
    </citation>
    <scope>NUCLEOTIDE SEQUENCE [LARGE SCALE GENOMIC DNA]</scope>
    <source>
        <strain evidence="1 2">Ram5</strain>
    </source>
</reference>
<accession>A0A0D0TQG3</accession>
<gene>
    <name evidence="1" type="ORF">I313_06351</name>
</gene>
<protein>
    <submittedName>
        <fullName evidence="1">Unplaced genomic scaffold supercont1.19, whole genome shotgun sequence</fullName>
    </submittedName>
</protein>
<dbReference type="AlphaFoldDB" id="A0A0D0TQG3"/>
<keyword evidence="2" id="KW-1185">Reference proteome</keyword>
<dbReference type="Proteomes" id="UP000053392">
    <property type="component" value="Unassembled WGS sequence"/>
</dbReference>